<name>A0AAN8ARE0_ELEMC</name>
<dbReference type="EMBL" id="JAUZQC010000004">
    <property type="protein sequence ID" value="KAK5872366.1"/>
    <property type="molecule type" value="Genomic_DNA"/>
</dbReference>
<reference evidence="2 3" key="2">
    <citation type="journal article" date="2023" name="Mol. Biol. Evol.">
        <title>Genomics of Secondarily Temperate Adaptation in the Only Non-Antarctic Icefish.</title>
        <authorList>
            <person name="Rivera-Colon A.G."/>
            <person name="Rayamajhi N."/>
            <person name="Minhas B.F."/>
            <person name="Madrigal G."/>
            <person name="Bilyk K.T."/>
            <person name="Yoon V."/>
            <person name="Hune M."/>
            <person name="Gregory S."/>
            <person name="Cheng C.H.C."/>
            <person name="Catchen J.M."/>
        </authorList>
    </citation>
    <scope>NUCLEOTIDE SEQUENCE [LARGE SCALE GENOMIC DNA]</scope>
    <source>
        <strain evidence="2">JMC-PN-2008</strain>
    </source>
</reference>
<dbReference type="Proteomes" id="UP001346869">
    <property type="component" value="Unassembled WGS sequence"/>
</dbReference>
<evidence type="ECO:0000256" key="1">
    <source>
        <dbReference type="SAM" id="MobiDB-lite"/>
    </source>
</evidence>
<organism evidence="2 3">
    <name type="scientific">Eleginops maclovinus</name>
    <name type="common">Patagonian blennie</name>
    <name type="synonym">Eleginus maclovinus</name>
    <dbReference type="NCBI Taxonomy" id="56733"/>
    <lineage>
        <taxon>Eukaryota</taxon>
        <taxon>Metazoa</taxon>
        <taxon>Chordata</taxon>
        <taxon>Craniata</taxon>
        <taxon>Vertebrata</taxon>
        <taxon>Euteleostomi</taxon>
        <taxon>Actinopterygii</taxon>
        <taxon>Neopterygii</taxon>
        <taxon>Teleostei</taxon>
        <taxon>Neoteleostei</taxon>
        <taxon>Acanthomorphata</taxon>
        <taxon>Eupercaria</taxon>
        <taxon>Perciformes</taxon>
        <taxon>Notothenioidei</taxon>
        <taxon>Eleginopidae</taxon>
        <taxon>Eleginops</taxon>
    </lineage>
</organism>
<keyword evidence="3" id="KW-1185">Reference proteome</keyword>
<comment type="caution">
    <text evidence="2">The sequence shown here is derived from an EMBL/GenBank/DDBJ whole genome shotgun (WGS) entry which is preliminary data.</text>
</comment>
<protein>
    <submittedName>
        <fullName evidence="2">Uncharacterized protein</fullName>
    </submittedName>
</protein>
<sequence>MPSTGCPMCGKDIIALSQHLRCKHRVHNKEEKAPLLLLANGRVDIRKEPCPVPGCLQHTCRLDRHIHTHTELSRKERAAVLRSLKRRVFIARSAKLRTTNLAIPMVSRVDLEDSQEEGGLKDGEGRQEEEDGGSACTSTGCATKIESLKATIVGLTDALELAQDCNRKMQKRYKDLGRKLAAMRRKASIFGTPGLQAGPLTSFSSSSCTILLGSLLCSLLPLCFCLSPSSLGTLLSGLDLPSTGVTSPVVQHEGLSRPRPRPQ</sequence>
<reference evidence="2 3" key="1">
    <citation type="journal article" date="2023" name="Genes (Basel)">
        <title>Chromosome-Level Genome Assembly and Circadian Gene Repertoire of the Patagonia Blennie Eleginops maclovinus-The Closest Ancestral Proxy of Antarctic Cryonotothenioids.</title>
        <authorList>
            <person name="Cheng C.C."/>
            <person name="Rivera-Colon A.G."/>
            <person name="Minhas B.F."/>
            <person name="Wilson L."/>
            <person name="Rayamajhi N."/>
            <person name="Vargas-Chacoff L."/>
            <person name="Catchen J.M."/>
        </authorList>
    </citation>
    <scope>NUCLEOTIDE SEQUENCE [LARGE SCALE GENOMIC DNA]</scope>
    <source>
        <strain evidence="2">JMC-PN-2008</strain>
    </source>
</reference>
<gene>
    <name evidence="2" type="ORF">PBY51_013078</name>
</gene>
<evidence type="ECO:0000313" key="2">
    <source>
        <dbReference type="EMBL" id="KAK5872366.1"/>
    </source>
</evidence>
<proteinExistence type="predicted"/>
<accession>A0AAN8ARE0</accession>
<feature type="region of interest" description="Disordered" evidence="1">
    <location>
        <begin position="112"/>
        <end position="136"/>
    </location>
</feature>
<dbReference type="AlphaFoldDB" id="A0AAN8ARE0"/>
<evidence type="ECO:0000313" key="3">
    <source>
        <dbReference type="Proteomes" id="UP001346869"/>
    </source>
</evidence>